<reference evidence="13" key="1">
    <citation type="journal article" date="2019" name="Int. J. Syst. Evol. Microbiol.">
        <title>The Global Catalogue of Microorganisms (GCM) 10K type strain sequencing project: providing services to taxonomists for standard genome sequencing and annotation.</title>
        <authorList>
            <consortium name="The Broad Institute Genomics Platform"/>
            <consortium name="The Broad Institute Genome Sequencing Center for Infectious Disease"/>
            <person name="Wu L."/>
            <person name="Ma J."/>
        </authorList>
    </citation>
    <scope>NUCLEOTIDE SEQUENCE [LARGE SCALE GENOMIC DNA]</scope>
    <source>
        <strain evidence="13">KCTC 3913</strain>
    </source>
</reference>
<evidence type="ECO:0000256" key="2">
    <source>
        <dbReference type="ARBA" id="ARBA00012438"/>
    </source>
</evidence>
<comment type="catalytic activity">
    <reaction evidence="1">
        <text>ATP + protein L-histidine = ADP + protein N-phospho-L-histidine.</text>
        <dbReference type="EC" id="2.7.13.3"/>
    </reaction>
</comment>
<evidence type="ECO:0000259" key="10">
    <source>
        <dbReference type="PROSITE" id="PS50112"/>
    </source>
</evidence>
<dbReference type="NCBIfam" id="TIGR00229">
    <property type="entry name" value="sensory_box"/>
    <property type="match status" value="1"/>
</dbReference>
<keyword evidence="7 12" id="KW-0067">ATP-binding</keyword>
<keyword evidence="4" id="KW-0808">Transferase</keyword>
<keyword evidence="5" id="KW-0547">Nucleotide-binding</keyword>
<keyword evidence="8" id="KW-0902">Two-component regulatory system</keyword>
<dbReference type="GO" id="GO:0005524">
    <property type="term" value="F:ATP binding"/>
    <property type="evidence" value="ECO:0007669"/>
    <property type="project" value="UniProtKB-KW"/>
</dbReference>
<evidence type="ECO:0000256" key="8">
    <source>
        <dbReference type="ARBA" id="ARBA00023012"/>
    </source>
</evidence>
<dbReference type="InterPro" id="IPR000700">
    <property type="entry name" value="PAS-assoc_C"/>
</dbReference>
<dbReference type="Pfam" id="PF02518">
    <property type="entry name" value="HATPase_c"/>
    <property type="match status" value="1"/>
</dbReference>
<organism evidence="12 13">
    <name type="scientific">Bacillus seohaeanensis</name>
    <dbReference type="NCBI Taxonomy" id="284580"/>
    <lineage>
        <taxon>Bacteria</taxon>
        <taxon>Bacillati</taxon>
        <taxon>Bacillota</taxon>
        <taxon>Bacilli</taxon>
        <taxon>Bacillales</taxon>
        <taxon>Bacillaceae</taxon>
        <taxon>Bacillus</taxon>
    </lineage>
</organism>
<dbReference type="InterPro" id="IPR035965">
    <property type="entry name" value="PAS-like_dom_sf"/>
</dbReference>
<dbReference type="EMBL" id="JBHUMF010000001">
    <property type="protein sequence ID" value="MFD2679162.1"/>
    <property type="molecule type" value="Genomic_DNA"/>
</dbReference>
<protein>
    <recommendedName>
        <fullName evidence="2">histidine kinase</fullName>
        <ecNumber evidence="2">2.7.13.3</ecNumber>
    </recommendedName>
</protein>
<feature type="domain" description="PAC" evidence="11">
    <location>
        <begin position="81"/>
        <end position="133"/>
    </location>
</feature>
<dbReference type="SUPFAM" id="SSF55874">
    <property type="entry name" value="ATPase domain of HSP90 chaperone/DNA topoisomerase II/histidine kinase"/>
    <property type="match status" value="1"/>
</dbReference>
<keyword evidence="13" id="KW-1185">Reference proteome</keyword>
<evidence type="ECO:0000259" key="9">
    <source>
        <dbReference type="PROSITE" id="PS50109"/>
    </source>
</evidence>
<dbReference type="SMART" id="SM00388">
    <property type="entry name" value="HisKA"/>
    <property type="match status" value="1"/>
</dbReference>
<comment type="caution">
    <text evidence="12">The sequence shown here is derived from an EMBL/GenBank/DDBJ whole genome shotgun (WGS) entry which is preliminary data.</text>
</comment>
<dbReference type="PROSITE" id="PS50113">
    <property type="entry name" value="PAC"/>
    <property type="match status" value="1"/>
</dbReference>
<dbReference type="Proteomes" id="UP001597506">
    <property type="component" value="Unassembled WGS sequence"/>
</dbReference>
<evidence type="ECO:0000256" key="4">
    <source>
        <dbReference type="ARBA" id="ARBA00022679"/>
    </source>
</evidence>
<dbReference type="RefSeq" id="WP_377931567.1">
    <property type="nucleotide sequence ID" value="NZ_JBHUMF010000001.1"/>
</dbReference>
<dbReference type="SMART" id="SM00387">
    <property type="entry name" value="HATPase_c"/>
    <property type="match status" value="1"/>
</dbReference>
<dbReference type="Pfam" id="PF00512">
    <property type="entry name" value="HisKA"/>
    <property type="match status" value="1"/>
</dbReference>
<dbReference type="Gene3D" id="3.30.450.20">
    <property type="entry name" value="PAS domain"/>
    <property type="match status" value="1"/>
</dbReference>
<dbReference type="InterPro" id="IPR004358">
    <property type="entry name" value="Sig_transdc_His_kin-like_C"/>
</dbReference>
<dbReference type="Gene3D" id="1.10.287.130">
    <property type="match status" value="1"/>
</dbReference>
<dbReference type="CDD" id="cd00082">
    <property type="entry name" value="HisKA"/>
    <property type="match status" value="1"/>
</dbReference>
<dbReference type="InterPro" id="IPR036097">
    <property type="entry name" value="HisK_dim/P_sf"/>
</dbReference>
<dbReference type="PANTHER" id="PTHR43065:SF34">
    <property type="entry name" value="SPORULATION KINASE A"/>
    <property type="match status" value="1"/>
</dbReference>
<evidence type="ECO:0000256" key="6">
    <source>
        <dbReference type="ARBA" id="ARBA00022777"/>
    </source>
</evidence>
<sequence length="356" mass="39856">MEEALKLGEFNYRFITENISDLVGVWDVNGRVKYASPSHEMVLGFPPKVYEGEAGYQWVYPDDIPRLQKLFVHMISTGMPSQVEFRAKHANGEWVYLETQATPVIGEDGKVEQFVVVGRDVSERKKMDEFIQKTEKLSVVGQLAASVAHEIRNPLTSIKGFLQIMEKESYKPNYVDIMLSEIEDVEEIVEEFLSLAKPQASKMSPTDITALLQHVVTLIGAQAALKNVEIVQEIDSDLPLIHCNEHQIKQVFINVLQNAVEAMMGGGVITIQAMRNNLESIKFCFIDQGCGIAEDRIKNIGEPFYSTKEKGTGLGLMVSHKIVQEHQGTIHIKSIVNRGTTIDVILPIEQSVTVEV</sequence>
<keyword evidence="3" id="KW-0597">Phosphoprotein</keyword>
<dbReference type="InterPro" id="IPR001610">
    <property type="entry name" value="PAC"/>
</dbReference>
<dbReference type="Pfam" id="PF08448">
    <property type="entry name" value="PAS_4"/>
    <property type="match status" value="1"/>
</dbReference>
<evidence type="ECO:0000256" key="3">
    <source>
        <dbReference type="ARBA" id="ARBA00022553"/>
    </source>
</evidence>
<dbReference type="InterPro" id="IPR003594">
    <property type="entry name" value="HATPase_dom"/>
</dbReference>
<dbReference type="Gene3D" id="3.30.565.10">
    <property type="entry name" value="Histidine kinase-like ATPase, C-terminal domain"/>
    <property type="match status" value="1"/>
</dbReference>
<dbReference type="CDD" id="cd00130">
    <property type="entry name" value="PAS"/>
    <property type="match status" value="1"/>
</dbReference>
<dbReference type="SUPFAM" id="SSF47384">
    <property type="entry name" value="Homodimeric domain of signal transducing histidine kinase"/>
    <property type="match status" value="1"/>
</dbReference>
<feature type="domain" description="PAS" evidence="10">
    <location>
        <begin position="8"/>
        <end position="78"/>
    </location>
</feature>
<dbReference type="PRINTS" id="PR00344">
    <property type="entry name" value="BCTRLSENSOR"/>
</dbReference>
<dbReference type="InterPro" id="IPR003661">
    <property type="entry name" value="HisK_dim/P_dom"/>
</dbReference>
<evidence type="ECO:0000259" key="11">
    <source>
        <dbReference type="PROSITE" id="PS50113"/>
    </source>
</evidence>
<dbReference type="InterPro" id="IPR036890">
    <property type="entry name" value="HATPase_C_sf"/>
</dbReference>
<accession>A0ABW5RNK7</accession>
<dbReference type="PROSITE" id="PS50109">
    <property type="entry name" value="HIS_KIN"/>
    <property type="match status" value="1"/>
</dbReference>
<proteinExistence type="predicted"/>
<evidence type="ECO:0000313" key="13">
    <source>
        <dbReference type="Proteomes" id="UP001597506"/>
    </source>
</evidence>
<name>A0ABW5RNK7_9BACI</name>
<dbReference type="SMART" id="SM00086">
    <property type="entry name" value="PAC"/>
    <property type="match status" value="1"/>
</dbReference>
<dbReference type="SUPFAM" id="SSF55785">
    <property type="entry name" value="PYP-like sensor domain (PAS domain)"/>
    <property type="match status" value="1"/>
</dbReference>
<evidence type="ECO:0000256" key="5">
    <source>
        <dbReference type="ARBA" id="ARBA00022741"/>
    </source>
</evidence>
<feature type="domain" description="Histidine kinase" evidence="9">
    <location>
        <begin position="146"/>
        <end position="350"/>
    </location>
</feature>
<dbReference type="InterPro" id="IPR000014">
    <property type="entry name" value="PAS"/>
</dbReference>
<dbReference type="InterPro" id="IPR013656">
    <property type="entry name" value="PAS_4"/>
</dbReference>
<dbReference type="SMART" id="SM00091">
    <property type="entry name" value="PAS"/>
    <property type="match status" value="1"/>
</dbReference>
<evidence type="ECO:0000313" key="12">
    <source>
        <dbReference type="EMBL" id="MFD2679162.1"/>
    </source>
</evidence>
<evidence type="ECO:0000256" key="1">
    <source>
        <dbReference type="ARBA" id="ARBA00000085"/>
    </source>
</evidence>
<dbReference type="EC" id="2.7.13.3" evidence="2"/>
<keyword evidence="6" id="KW-0418">Kinase</keyword>
<evidence type="ECO:0000256" key="7">
    <source>
        <dbReference type="ARBA" id="ARBA00022840"/>
    </source>
</evidence>
<dbReference type="PROSITE" id="PS50112">
    <property type="entry name" value="PAS"/>
    <property type="match status" value="1"/>
</dbReference>
<dbReference type="InterPro" id="IPR005467">
    <property type="entry name" value="His_kinase_dom"/>
</dbReference>
<dbReference type="PANTHER" id="PTHR43065">
    <property type="entry name" value="SENSOR HISTIDINE KINASE"/>
    <property type="match status" value="1"/>
</dbReference>
<gene>
    <name evidence="12" type="ORF">ACFSUL_00195</name>
</gene>